<sequence length="249" mass="27732">MPFWKFIKNQATGDTPESVELRIEGDIVDDGDLWLYEWFGEPATAPNAFKDQLKEFSGQDLTVWIDSYGGSVFAGASIYNALKEHRGKVIVKVDGKAMSAASVIAMAGDEVHMSPVAVMMIHNPLTGAYGDMRDLRKVADILDTVKESIVNAYVTKTGRSADEISSMMDDETWMSANVAVKNGFANSILYQDEPFDVQNMKEFSFSRLEVLNSANQSIRDAIKLFNKPDPVNEQSNDEKEKLLMELDLI</sequence>
<evidence type="ECO:0000256" key="2">
    <source>
        <dbReference type="ARBA" id="ARBA00022490"/>
    </source>
</evidence>
<evidence type="ECO:0000256" key="5">
    <source>
        <dbReference type="ARBA" id="ARBA00022825"/>
    </source>
</evidence>
<gene>
    <name evidence="7" type="ORF">J2S25_002434</name>
</gene>
<dbReference type="InterPro" id="IPR001907">
    <property type="entry name" value="ClpP"/>
</dbReference>
<dbReference type="NCBIfam" id="NF045542">
    <property type="entry name" value="Clp_rel_HeadMat"/>
    <property type="match status" value="1"/>
</dbReference>
<evidence type="ECO:0000256" key="1">
    <source>
        <dbReference type="ARBA" id="ARBA00007039"/>
    </source>
</evidence>
<dbReference type="InterPro" id="IPR029045">
    <property type="entry name" value="ClpP/crotonase-like_dom_sf"/>
</dbReference>
<dbReference type="InterPro" id="IPR023562">
    <property type="entry name" value="ClpP/TepA"/>
</dbReference>
<keyword evidence="8" id="KW-1185">Reference proteome</keyword>
<protein>
    <recommendedName>
        <fullName evidence="6">ATP-dependent Clp protease proteolytic subunit</fullName>
    </recommendedName>
</protein>
<dbReference type="GO" id="GO:0004252">
    <property type="term" value="F:serine-type endopeptidase activity"/>
    <property type="evidence" value="ECO:0007669"/>
    <property type="project" value="UniProtKB-EC"/>
</dbReference>
<dbReference type="GO" id="GO:0006508">
    <property type="term" value="P:proteolysis"/>
    <property type="evidence" value="ECO:0007669"/>
    <property type="project" value="UniProtKB-KW"/>
</dbReference>
<keyword evidence="3 7" id="KW-0645">Protease</keyword>
<evidence type="ECO:0000256" key="3">
    <source>
        <dbReference type="ARBA" id="ARBA00022670"/>
    </source>
</evidence>
<evidence type="ECO:0000313" key="7">
    <source>
        <dbReference type="EMBL" id="MDQ0414227.1"/>
    </source>
</evidence>
<organism evidence="7 8">
    <name type="scientific">Mesobacillus stamsii</name>
    <dbReference type="NCBI Taxonomy" id="225347"/>
    <lineage>
        <taxon>Bacteria</taxon>
        <taxon>Bacillati</taxon>
        <taxon>Bacillota</taxon>
        <taxon>Bacilli</taxon>
        <taxon>Bacillales</taxon>
        <taxon>Bacillaceae</taxon>
        <taxon>Mesobacillus</taxon>
    </lineage>
</organism>
<evidence type="ECO:0000313" key="8">
    <source>
        <dbReference type="Proteomes" id="UP001242313"/>
    </source>
</evidence>
<proteinExistence type="inferred from homology"/>
<comment type="caution">
    <text evidence="7">The sequence shown here is derived from an EMBL/GenBank/DDBJ whole genome shotgun (WGS) entry which is preliminary data.</text>
</comment>
<reference evidence="7 8" key="1">
    <citation type="submission" date="2023-07" db="EMBL/GenBank/DDBJ databases">
        <title>Genomic Encyclopedia of Type Strains, Phase IV (KMG-IV): sequencing the most valuable type-strain genomes for metagenomic binning, comparative biology and taxonomic classification.</title>
        <authorList>
            <person name="Goeker M."/>
        </authorList>
    </citation>
    <scope>NUCLEOTIDE SEQUENCE [LARGE SCALE GENOMIC DNA]</scope>
    <source>
        <strain evidence="7 8">DSM 19598</strain>
    </source>
</reference>
<keyword evidence="4 7" id="KW-0378">Hydrolase</keyword>
<evidence type="ECO:0000256" key="4">
    <source>
        <dbReference type="ARBA" id="ARBA00022801"/>
    </source>
</evidence>
<dbReference type="PANTHER" id="PTHR10381:SF70">
    <property type="entry name" value="ATP-DEPENDENT CLP PROTEASE PROTEOLYTIC SUBUNIT"/>
    <property type="match status" value="1"/>
</dbReference>
<keyword evidence="2" id="KW-0963">Cytoplasm</keyword>
<dbReference type="EMBL" id="JAUSUN010000013">
    <property type="protein sequence ID" value="MDQ0414227.1"/>
    <property type="molecule type" value="Genomic_DNA"/>
</dbReference>
<dbReference type="PRINTS" id="PR00127">
    <property type="entry name" value="CLPPROTEASEP"/>
</dbReference>
<dbReference type="Gene3D" id="3.90.226.10">
    <property type="entry name" value="2-enoyl-CoA Hydratase, Chain A, domain 1"/>
    <property type="match status" value="1"/>
</dbReference>
<comment type="similarity">
    <text evidence="1 6">Belongs to the peptidase S14 family.</text>
</comment>
<evidence type="ECO:0000256" key="6">
    <source>
        <dbReference type="RuleBase" id="RU003567"/>
    </source>
</evidence>
<dbReference type="Pfam" id="PF00574">
    <property type="entry name" value="CLP_protease"/>
    <property type="match status" value="1"/>
</dbReference>
<keyword evidence="5" id="KW-0720">Serine protease</keyword>
<accession>A0ABU0FWC3</accession>
<dbReference type="PANTHER" id="PTHR10381">
    <property type="entry name" value="ATP-DEPENDENT CLP PROTEASE PROTEOLYTIC SUBUNIT"/>
    <property type="match status" value="1"/>
</dbReference>
<dbReference type="CDD" id="cd07016">
    <property type="entry name" value="S14_ClpP_1"/>
    <property type="match status" value="1"/>
</dbReference>
<dbReference type="SUPFAM" id="SSF52096">
    <property type="entry name" value="ClpP/crotonase"/>
    <property type="match status" value="1"/>
</dbReference>
<dbReference type="Proteomes" id="UP001242313">
    <property type="component" value="Unassembled WGS sequence"/>
</dbReference>
<dbReference type="RefSeq" id="WP_307192008.1">
    <property type="nucleotide sequence ID" value="NZ_JAUSUN010000013.1"/>
</dbReference>
<name>A0ABU0FWC3_9BACI</name>